<dbReference type="EMBL" id="BKAJ01000359">
    <property type="protein sequence ID" value="GEP62204.1"/>
    <property type="molecule type" value="Genomic_DNA"/>
</dbReference>
<sequence length="45" mass="4945">MQRKSNGQHYKFEHFYPPLALPAGKGSLLTESISRNVGLVSRAAS</sequence>
<gene>
    <name evidence="1" type="ORF">RSO01_93700</name>
</gene>
<dbReference type="Proteomes" id="UP000321058">
    <property type="component" value="Unassembled WGS sequence"/>
</dbReference>
<comment type="caution">
    <text evidence="1">The sequence shown here is derived from an EMBL/GenBank/DDBJ whole genome shotgun (WGS) entry which is preliminary data.</text>
</comment>
<dbReference type="AlphaFoldDB" id="A0A512NTC3"/>
<keyword evidence="2" id="KW-1185">Reference proteome</keyword>
<accession>A0A512NTC3</accession>
<organism evidence="1 2">
    <name type="scientific">Reyranella soli</name>
    <dbReference type="NCBI Taxonomy" id="1230389"/>
    <lineage>
        <taxon>Bacteria</taxon>
        <taxon>Pseudomonadati</taxon>
        <taxon>Pseudomonadota</taxon>
        <taxon>Alphaproteobacteria</taxon>
        <taxon>Hyphomicrobiales</taxon>
        <taxon>Reyranellaceae</taxon>
        <taxon>Reyranella</taxon>
    </lineage>
</organism>
<reference evidence="1 2" key="1">
    <citation type="submission" date="2019-07" db="EMBL/GenBank/DDBJ databases">
        <title>Whole genome shotgun sequence of Reyranella soli NBRC 108950.</title>
        <authorList>
            <person name="Hosoyama A."/>
            <person name="Uohara A."/>
            <person name="Ohji S."/>
            <person name="Ichikawa N."/>
        </authorList>
    </citation>
    <scope>NUCLEOTIDE SEQUENCE [LARGE SCALE GENOMIC DNA]</scope>
    <source>
        <strain evidence="1 2">NBRC 108950</strain>
    </source>
</reference>
<protein>
    <submittedName>
        <fullName evidence="1">Uncharacterized protein</fullName>
    </submittedName>
</protein>
<evidence type="ECO:0000313" key="2">
    <source>
        <dbReference type="Proteomes" id="UP000321058"/>
    </source>
</evidence>
<evidence type="ECO:0000313" key="1">
    <source>
        <dbReference type="EMBL" id="GEP62204.1"/>
    </source>
</evidence>
<name>A0A512NTC3_9HYPH</name>
<proteinExistence type="predicted"/>